<reference evidence="7 8" key="1">
    <citation type="submission" date="2021-01" db="EMBL/GenBank/DDBJ databases">
        <title>Genomic Encyclopedia of Type Strains, Phase IV (KMG-IV): sequencing the most valuable type-strain genomes for metagenomic binning, comparative biology and taxonomic classification.</title>
        <authorList>
            <person name="Goeker M."/>
        </authorList>
    </citation>
    <scope>NUCLEOTIDE SEQUENCE [LARGE SCALE GENOMIC DNA]</scope>
    <source>
        <strain evidence="7 8">DSM 27382</strain>
    </source>
</reference>
<evidence type="ECO:0000313" key="7">
    <source>
        <dbReference type="EMBL" id="MBM7642308.1"/>
    </source>
</evidence>
<evidence type="ECO:0000259" key="5">
    <source>
        <dbReference type="Pfam" id="PF08363"/>
    </source>
</evidence>
<gene>
    <name evidence="7" type="ORF">JOC28_000605</name>
</gene>
<proteinExistence type="predicted"/>
<keyword evidence="1" id="KW-0732">Signal</keyword>
<dbReference type="Gene3D" id="2.60.530.10">
    <property type="entry name" value="Major cell-surface adhesin PAc"/>
    <property type="match status" value="2"/>
</dbReference>
<dbReference type="NCBIfam" id="TIGR01168">
    <property type="entry name" value="YSIRK_signal"/>
    <property type="match status" value="1"/>
</dbReference>
<accession>A0ABS2PQU0</accession>
<feature type="compositionally biased region" description="Polar residues" evidence="3">
    <location>
        <begin position="71"/>
        <end position="82"/>
    </location>
</feature>
<dbReference type="SUPFAM" id="SSF74914">
    <property type="entry name" value="V-region of surface antigen I/II (SA I/II, PAC)"/>
    <property type="match status" value="2"/>
</dbReference>
<dbReference type="EMBL" id="JAFBEH010000009">
    <property type="protein sequence ID" value="MBM7642308.1"/>
    <property type="molecule type" value="Genomic_DNA"/>
</dbReference>
<evidence type="ECO:0000256" key="1">
    <source>
        <dbReference type="ARBA" id="ARBA00022729"/>
    </source>
</evidence>
<organism evidence="7 8">
    <name type="scientific">Streptococcus loxodontisalivarius</name>
    <dbReference type="NCBI Taxonomy" id="1349415"/>
    <lineage>
        <taxon>Bacteria</taxon>
        <taxon>Bacillati</taxon>
        <taxon>Bacillota</taxon>
        <taxon>Bacilli</taxon>
        <taxon>Lactobacillales</taxon>
        <taxon>Streptococcaceae</taxon>
        <taxon>Streptococcus</taxon>
    </lineage>
</organism>
<feature type="domain" description="Glucan-binding protein C/Surface antigen I/II V-domain" evidence="5">
    <location>
        <begin position="482"/>
        <end position="613"/>
    </location>
</feature>
<name>A0ABS2PQU0_9STRE</name>
<dbReference type="Pfam" id="PF04650">
    <property type="entry name" value="YSIRK_signal"/>
    <property type="match status" value="1"/>
</dbReference>
<feature type="domain" description="Antigen I/II N-terminal" evidence="6">
    <location>
        <begin position="129"/>
        <end position="222"/>
    </location>
</feature>
<dbReference type="InterPro" id="IPR005877">
    <property type="entry name" value="YSIRK_signal_dom"/>
</dbReference>
<dbReference type="Gene3D" id="6.10.250.2200">
    <property type="match status" value="1"/>
</dbReference>
<evidence type="ECO:0000256" key="2">
    <source>
        <dbReference type="SAM" id="Coils"/>
    </source>
</evidence>
<feature type="domain" description="YSIRK Gram-positive signal peptide" evidence="4">
    <location>
        <begin position="9"/>
        <end position="32"/>
    </location>
</feature>
<sequence length="764" mass="82299">MKSFKDFKNSKEVFSIRKKTVGVVSLAIAASLTLIGAGVSADEVATTAPITSEWVSQVDEDTTSQEEVLTSQEQVSQTSQAPVQAEQSLEVSQESQEQAQVTSTEETVSTESSSSAASTITETSRQTSGNTSTITYSVETPALTEAVAAAKEAGLTVTQTATETQASTAVAIEDNEAQAQAIAETVAQYQAALAQYQAEQAQYEQELAQYQAKKDAYDQYQEEVSTGTGAGILATAQDLILTKEPNAVVAVDGLNVYITKEGVKNHASDDTLTSYNLEGFAWSELTSDNQYAANEDVWGVMYTGDTVTATYTNLENAKVGSETIAKIVYSYTLVSSTSDRQGVVVRLHHDPTQTITIGSNTDNQEAELSVDMSIKFYNEAGQEIDLSASSVIMSLSSLNHWNGMAYVTEELPQAVQVQAKDIEGNLVTVTVDVYADGSKPSLKDGLAQSKSLAAAFGDTVVLSKDNPAKFVVNGQVLDASSIAALDQNGNTVDADQNSFGTYTLDPLTGLVTYTPTVKYDKSNHIEKVTIGNNTYIQIPGSSVTNQDGVVYAVNDNEYMAHGSTFNAENGWDDPASATYYYGSAAIVLKDGNLNFAVSGNEAGTNTVYWFAVNSTVAVPEEPGQAPVAPEAPETPSVSYHENQVVETVVDDTKTPDKDDTKKDRPRPGCDFPSYDFYCYPRLPRYYGCDYPSYSFRSNPCLPSYYGYGCAYPTRSFVSNPCLPGYGKSYSYSAVRYSSFSNYSRSFSSYGYNFSSFGGGHFSYC</sequence>
<evidence type="ECO:0000256" key="3">
    <source>
        <dbReference type="SAM" id="MobiDB-lite"/>
    </source>
</evidence>
<dbReference type="InterPro" id="IPR041324">
    <property type="entry name" value="AgI/II_N"/>
</dbReference>
<dbReference type="InterPro" id="IPR036234">
    <property type="entry name" value="SA_I/II_PAC_V_sf"/>
</dbReference>
<keyword evidence="8" id="KW-1185">Reference proteome</keyword>
<feature type="coiled-coil region" evidence="2">
    <location>
        <begin position="172"/>
        <end position="223"/>
    </location>
</feature>
<evidence type="ECO:0000259" key="4">
    <source>
        <dbReference type="Pfam" id="PF04650"/>
    </source>
</evidence>
<dbReference type="InterPro" id="IPR013574">
    <property type="entry name" value="Glucan-bd_C/Surface_Ag-I/II_V"/>
</dbReference>
<comment type="caution">
    <text evidence="7">The sequence shown here is derived from an EMBL/GenBank/DDBJ whole genome shotgun (WGS) entry which is preliminary data.</text>
</comment>
<evidence type="ECO:0000259" key="6">
    <source>
        <dbReference type="Pfam" id="PF18652"/>
    </source>
</evidence>
<dbReference type="RefSeq" id="WP_205009161.1">
    <property type="nucleotide sequence ID" value="NZ_JAFBEH010000009.1"/>
</dbReference>
<protein>
    <submittedName>
        <fullName evidence="7">Fibronectin-binding protein A</fullName>
    </submittedName>
</protein>
<dbReference type="Pfam" id="PF08363">
    <property type="entry name" value="GbpC"/>
    <property type="match status" value="2"/>
</dbReference>
<evidence type="ECO:0000313" key="8">
    <source>
        <dbReference type="Proteomes" id="UP000697472"/>
    </source>
</evidence>
<dbReference type="Proteomes" id="UP000697472">
    <property type="component" value="Unassembled WGS sequence"/>
</dbReference>
<feature type="domain" description="Glucan-binding protein C/Surface antigen I/II V-domain" evidence="5">
    <location>
        <begin position="298"/>
        <end position="435"/>
    </location>
</feature>
<feature type="compositionally biased region" description="Low complexity" evidence="3">
    <location>
        <begin position="83"/>
        <end position="124"/>
    </location>
</feature>
<feature type="region of interest" description="Disordered" evidence="3">
    <location>
        <begin position="71"/>
        <end position="133"/>
    </location>
</feature>
<keyword evidence="2" id="KW-0175">Coiled coil</keyword>
<dbReference type="Pfam" id="PF18652">
    <property type="entry name" value="Adhesin_P1_N"/>
    <property type="match status" value="1"/>
</dbReference>